<accession>A0A067BL62</accession>
<dbReference type="DNASU" id="6800425"/>
<proteinExistence type="predicted"/>
<dbReference type="OrthoDB" id="8909920at2"/>
<name>A0A067BL62_VIBMT</name>
<dbReference type="GO" id="GO:0003677">
    <property type="term" value="F:DNA binding"/>
    <property type="evidence" value="ECO:0007669"/>
    <property type="project" value="InterPro"/>
</dbReference>
<dbReference type="InterPro" id="IPR018330">
    <property type="entry name" value="RecT_fam"/>
</dbReference>
<dbReference type="AlphaFoldDB" id="A0A067BL62"/>
<dbReference type="PATRIC" id="fig|1481663.12.peg.2822"/>
<dbReference type="Proteomes" id="UP000027331">
    <property type="component" value="Unassembled WGS sequence"/>
</dbReference>
<dbReference type="Proteomes" id="UP000050491">
    <property type="component" value="Unassembled WGS sequence"/>
</dbReference>
<dbReference type="EMBL" id="LBGP01000004">
    <property type="protein sequence ID" value="KQB03938.1"/>
    <property type="molecule type" value="Genomic_DNA"/>
</dbReference>
<evidence type="ECO:0000313" key="3">
    <source>
        <dbReference type="Proteomes" id="UP000027331"/>
    </source>
</evidence>
<keyword evidence="3" id="KW-1185">Reference proteome</keyword>
<dbReference type="InterPro" id="IPR010183">
    <property type="entry name" value="Phage_lambda_Bet"/>
</dbReference>
<dbReference type="GeneID" id="99799299"/>
<reference evidence="1 3" key="1">
    <citation type="submission" date="2014-04" db="EMBL/GenBank/DDBJ databases">
        <title>Vibrio metecus sp. nov., a close relative of Vibrio cholerae isolated from coastal brackish ponds and clinical specimens.</title>
        <authorList>
            <person name="Kirchberger P.C."/>
            <person name="Turnsek M."/>
            <person name="Hunt D.E."/>
            <person name="Haley B.J."/>
            <person name="Colwell R."/>
            <person name="Polz M.F."/>
            <person name="Tarr C.L."/>
            <person name="Boucher Y."/>
        </authorList>
    </citation>
    <scope>NUCLEOTIDE SEQUENCE [LARGE SCALE GENOMIC DNA]</scope>
    <source>
        <strain evidence="1">OP3H</strain>
        <strain evidence="3">PPCK-2014</strain>
    </source>
</reference>
<organism evidence="2 4">
    <name type="scientific">Vibrio metoecus</name>
    <dbReference type="NCBI Taxonomy" id="1481663"/>
    <lineage>
        <taxon>Bacteria</taxon>
        <taxon>Pseudomonadati</taxon>
        <taxon>Pseudomonadota</taxon>
        <taxon>Gammaproteobacteria</taxon>
        <taxon>Vibrionales</taxon>
        <taxon>Vibrionaceae</taxon>
        <taxon>Vibrio</taxon>
    </lineage>
</organism>
<sequence>MEKPKLIQRFAERFSVDPNKLFDTLKATAFKQRDGSAPTNEQMMALLVVADQYGLNPFTKEIFAFPDKQAGIIPVVGVDGWSRIINQHDQFDGMEFKTSENKVSLDGAKECPEWMECIIYRRDRSHPVKITEYLDEVYRPPFEGNGKNGPYRVDGPWQTHTKRMLRHKSMIQCSRIAFGFVGIFDQDEAERIIEGQATHVVEPSVIPPEQVDDRTRGLVYKLIERAEASNAWNSALEYANEHFQGVELTFAKQEIFNAQQQAAKALTQPLAS</sequence>
<dbReference type="GO" id="GO:0006310">
    <property type="term" value="P:DNA recombination"/>
    <property type="evidence" value="ECO:0007669"/>
    <property type="project" value="InterPro"/>
</dbReference>
<dbReference type="NCBIfam" id="TIGR01913">
    <property type="entry name" value="bet_lambda"/>
    <property type="match status" value="1"/>
</dbReference>
<comment type="caution">
    <text evidence="2">The sequence shown here is derived from an EMBL/GenBank/DDBJ whole genome shotgun (WGS) entry which is preliminary data.</text>
</comment>
<gene>
    <name evidence="1" type="ORF">DP83_03500</name>
    <name evidence="2" type="ORF">XV92_01640</name>
</gene>
<dbReference type="Pfam" id="PF03837">
    <property type="entry name" value="RecT"/>
    <property type="match status" value="1"/>
</dbReference>
<evidence type="ECO:0000313" key="1">
    <source>
        <dbReference type="EMBL" id="KDO15126.1"/>
    </source>
</evidence>
<dbReference type="RefSeq" id="WP_000414662.1">
    <property type="nucleotide sequence ID" value="NZ_LBGP01000004.1"/>
</dbReference>
<reference evidence="2 4" key="2">
    <citation type="journal article" date="2015" name="Genome Biol. Evol.">
        <title>The Dynamics of Genetic Interactions between Vibrio metoecus and Vibrio cholerae, Two Close Relatives Co-Occurring in the Environment.</title>
        <authorList>
            <person name="Orata F.D."/>
            <person name="Kirchberger P.C."/>
            <person name="Meheust R."/>
            <person name="Barlow E.J."/>
            <person name="Tarr C.L."/>
            <person name="Boucher Y."/>
        </authorList>
    </citation>
    <scope>NUCLEOTIDE SEQUENCE [LARGE SCALE GENOMIC DNA]</scope>
    <source>
        <strain evidence="2 4">YB5B04</strain>
    </source>
</reference>
<protein>
    <submittedName>
        <fullName evidence="2">Recombinase</fullName>
    </submittedName>
</protein>
<evidence type="ECO:0000313" key="4">
    <source>
        <dbReference type="Proteomes" id="UP000050491"/>
    </source>
</evidence>
<evidence type="ECO:0000313" key="2">
    <source>
        <dbReference type="EMBL" id="KQB03938.1"/>
    </source>
</evidence>
<dbReference type="EMBL" id="JJMN01000021">
    <property type="protein sequence ID" value="KDO15126.1"/>
    <property type="molecule type" value="Genomic_DNA"/>
</dbReference>